<keyword evidence="1" id="KW-0479">Metal-binding</keyword>
<dbReference type="PANTHER" id="PTHR11358:SF26">
    <property type="entry name" value="GUANIDINO ACID HYDROLASE, MITOCHONDRIAL"/>
    <property type="match status" value="1"/>
</dbReference>
<comment type="similarity">
    <text evidence="3">Belongs to the arginase family.</text>
</comment>
<reference evidence="5" key="1">
    <citation type="journal article" date="2019" name="Int. J. Syst. Evol. Microbiol.">
        <title>The Global Catalogue of Microorganisms (GCM) 10K type strain sequencing project: providing services to taxonomists for standard genome sequencing and annotation.</title>
        <authorList>
            <consortium name="The Broad Institute Genomics Platform"/>
            <consortium name="The Broad Institute Genome Sequencing Center for Infectious Disease"/>
            <person name="Wu L."/>
            <person name="Ma J."/>
        </authorList>
    </citation>
    <scope>NUCLEOTIDE SEQUENCE [LARGE SCALE GENOMIC DNA]</scope>
    <source>
        <strain evidence="5">CGMCC 1.12931</strain>
    </source>
</reference>
<evidence type="ECO:0000313" key="5">
    <source>
        <dbReference type="Proteomes" id="UP000599179"/>
    </source>
</evidence>
<protein>
    <submittedName>
        <fullName evidence="4">Arginase</fullName>
    </submittedName>
</protein>
<dbReference type="PROSITE" id="PS51409">
    <property type="entry name" value="ARGINASE_2"/>
    <property type="match status" value="1"/>
</dbReference>
<dbReference type="Pfam" id="PF00491">
    <property type="entry name" value="Arginase"/>
    <property type="match status" value="1"/>
</dbReference>
<sequence>MINLNLYQQEQLNQYVHKRPEETKFGEKIQLISYLDELQNSSAKYVLLGIPEDIGIRANRGKPGAAKTWDVFLNAFLNIQANAYNNPNQLLLLGEIDCKSWMQKANSIPLSDENYYQKLGDIVSKIDQAVAEVVEVIVKAGKIPIVIGGGHNNAYGIIKGCSMAMDKPIHVANIDAHTDLRPMGFRHSGNGFSYAIAENYLDRYSIFGLHKNYTPQAIFDSMDANKKIKYHFFEDCLHLTSLDKLIKMKSSLDFLKGKFGVELDCDVIQNFNSSAVTPSGFSLNVIRSLMKLIRKHEIHYLHICEAAPHEYTLIGKSISFLVSDFIRTED</sequence>
<evidence type="ECO:0000256" key="1">
    <source>
        <dbReference type="ARBA" id="ARBA00022723"/>
    </source>
</evidence>
<dbReference type="Gene3D" id="3.40.800.10">
    <property type="entry name" value="Ureohydrolase domain"/>
    <property type="match status" value="1"/>
</dbReference>
<evidence type="ECO:0000256" key="3">
    <source>
        <dbReference type="PROSITE-ProRule" id="PRU00742"/>
    </source>
</evidence>
<dbReference type="SUPFAM" id="SSF52768">
    <property type="entry name" value="Arginase/deacetylase"/>
    <property type="match status" value="1"/>
</dbReference>
<dbReference type="RefSeq" id="WP_188457763.1">
    <property type="nucleotide sequence ID" value="NZ_BMGM01000003.1"/>
</dbReference>
<dbReference type="CDD" id="cd09988">
    <property type="entry name" value="Formimidoylglutamase"/>
    <property type="match status" value="1"/>
</dbReference>
<dbReference type="PANTHER" id="PTHR11358">
    <property type="entry name" value="ARGINASE/AGMATINASE"/>
    <property type="match status" value="1"/>
</dbReference>
<comment type="caution">
    <text evidence="4">The sequence shown here is derived from an EMBL/GenBank/DDBJ whole genome shotgun (WGS) entry which is preliminary data.</text>
</comment>
<accession>A0ABQ1SF60</accession>
<name>A0ABQ1SF60_9FLAO</name>
<organism evidence="4 5">
    <name type="scientific">Psychroflexus planctonicus</name>
    <dbReference type="NCBI Taxonomy" id="1526575"/>
    <lineage>
        <taxon>Bacteria</taxon>
        <taxon>Pseudomonadati</taxon>
        <taxon>Bacteroidota</taxon>
        <taxon>Flavobacteriia</taxon>
        <taxon>Flavobacteriales</taxon>
        <taxon>Flavobacteriaceae</taxon>
        <taxon>Psychroflexus</taxon>
    </lineage>
</organism>
<evidence type="ECO:0000313" key="4">
    <source>
        <dbReference type="EMBL" id="GGE29520.1"/>
    </source>
</evidence>
<evidence type="ECO:0000256" key="2">
    <source>
        <dbReference type="ARBA" id="ARBA00022801"/>
    </source>
</evidence>
<dbReference type="Proteomes" id="UP000599179">
    <property type="component" value="Unassembled WGS sequence"/>
</dbReference>
<keyword evidence="5" id="KW-1185">Reference proteome</keyword>
<dbReference type="InterPro" id="IPR006035">
    <property type="entry name" value="Ureohydrolase"/>
</dbReference>
<gene>
    <name evidence="4" type="ORF">GCM10010832_07530</name>
</gene>
<proteinExistence type="inferred from homology"/>
<dbReference type="EMBL" id="BMGM01000003">
    <property type="protein sequence ID" value="GGE29520.1"/>
    <property type="molecule type" value="Genomic_DNA"/>
</dbReference>
<keyword evidence="2" id="KW-0378">Hydrolase</keyword>
<dbReference type="InterPro" id="IPR023696">
    <property type="entry name" value="Ureohydrolase_dom_sf"/>
</dbReference>